<protein>
    <submittedName>
        <fullName evidence="1">Uncharacterized protein</fullName>
    </submittedName>
</protein>
<gene>
    <name evidence="1" type="ORF">NQ176_g5833</name>
</gene>
<comment type="caution">
    <text evidence="1">The sequence shown here is derived from an EMBL/GenBank/DDBJ whole genome shotgun (WGS) entry which is preliminary data.</text>
</comment>
<name>A0ACC1N6H1_9HYPO</name>
<dbReference type="Proteomes" id="UP001143910">
    <property type="component" value="Unassembled WGS sequence"/>
</dbReference>
<reference evidence="1" key="1">
    <citation type="submission" date="2022-08" db="EMBL/GenBank/DDBJ databases">
        <title>Genome Sequence of Lecanicillium fungicola.</title>
        <authorList>
            <person name="Buettner E."/>
        </authorList>
    </citation>
    <scope>NUCLEOTIDE SEQUENCE</scope>
    <source>
        <strain evidence="1">Babe33</strain>
    </source>
</reference>
<evidence type="ECO:0000313" key="1">
    <source>
        <dbReference type="EMBL" id="KAJ2974865.1"/>
    </source>
</evidence>
<organism evidence="1 2">
    <name type="scientific">Zarea fungicola</name>
    <dbReference type="NCBI Taxonomy" id="93591"/>
    <lineage>
        <taxon>Eukaryota</taxon>
        <taxon>Fungi</taxon>
        <taxon>Dikarya</taxon>
        <taxon>Ascomycota</taxon>
        <taxon>Pezizomycotina</taxon>
        <taxon>Sordariomycetes</taxon>
        <taxon>Hypocreomycetidae</taxon>
        <taxon>Hypocreales</taxon>
        <taxon>Cordycipitaceae</taxon>
        <taxon>Zarea</taxon>
    </lineage>
</organism>
<proteinExistence type="predicted"/>
<accession>A0ACC1N6H1</accession>
<sequence>MADKSSVTAAIKPGDGAVETYLHSQPSCVSSGIVSSKIYEGKTMDENRVSPRNTDPTAGSDPLPTGLSCLDKIPGEEHVEKIPKIDSTSSTNEPHKKAALGFLQQQHTIPTTGKAIPTGKWEYIFFCIFYFSNNGAPIGGNGGALRQLLTNQAFPNGIVHWGGQYLNLNSFLLDITGILFAAQLVTLLTVGPYADYGHWRPWIMITAQTILYICQFSMCGINKASQWQAAQALFVVGSLATNIATAFYTATFPSLVHNLPKILKSEQDVRDGLKTAEEHAELDSYERSKLYNLANIAGSALVVVSYSIAVGISAGIGFNTNKELIYSYNVLMGYFGAITVICTVPFFLVQKHRPGQQLPEGTSWWTVGFKQIWSAAKSAKELRQCLLYLLAFFMLQETFGTYFNITGILQNEVINYSPLKLNAMSLVADLAGGSGTVFVLVLQKKFRFSVKAGVFYGACMTLVPSLWGGIGYFTKAIGFHHVWEFWLAQAWNFQTAAWGSYQITMISEVVPAPKAFLFFSLFNCVGKTSGFIGPFISSAIIERANGDTNAAYWFLFAMGSVGCIALWFVDTDAAKRDNARYLEREAAEYYSVDQLKQVHETELEDIATKP</sequence>
<dbReference type="EMBL" id="JANJQO010000778">
    <property type="protein sequence ID" value="KAJ2974865.1"/>
    <property type="molecule type" value="Genomic_DNA"/>
</dbReference>
<keyword evidence="2" id="KW-1185">Reference proteome</keyword>
<evidence type="ECO:0000313" key="2">
    <source>
        <dbReference type="Proteomes" id="UP001143910"/>
    </source>
</evidence>